<feature type="non-terminal residue" evidence="5">
    <location>
        <position position="1"/>
    </location>
</feature>
<reference evidence="6" key="1">
    <citation type="submission" date="2022-10" db="EMBL/GenBank/DDBJ databases">
        <title>Genome assembly of Pristionchus species.</title>
        <authorList>
            <person name="Yoshida K."/>
            <person name="Sommer R.J."/>
        </authorList>
    </citation>
    <scope>NUCLEOTIDE SEQUENCE [LARGE SCALE GENOMIC DNA]</scope>
    <source>
        <strain evidence="6">RS5460</strain>
    </source>
</reference>
<dbReference type="AlphaFoldDB" id="A0AAN5I259"/>
<feature type="compositionally biased region" description="Basic and acidic residues" evidence="3">
    <location>
        <begin position="8"/>
        <end position="17"/>
    </location>
</feature>
<protein>
    <recommendedName>
        <fullName evidence="4">Ribonuclease H2 subunit B wHTH domain-containing protein</fullName>
    </recommendedName>
</protein>
<dbReference type="EMBL" id="BTRK01000004">
    <property type="protein sequence ID" value="GMR48750.1"/>
    <property type="molecule type" value="Genomic_DNA"/>
</dbReference>
<evidence type="ECO:0000256" key="3">
    <source>
        <dbReference type="SAM" id="MobiDB-lite"/>
    </source>
</evidence>
<evidence type="ECO:0000313" key="5">
    <source>
        <dbReference type="EMBL" id="GMR48750.1"/>
    </source>
</evidence>
<dbReference type="Pfam" id="PF09468">
    <property type="entry name" value="RNase_H2-Ydr279"/>
    <property type="match status" value="1"/>
</dbReference>
<dbReference type="Gene3D" id="1.10.20.120">
    <property type="match status" value="1"/>
</dbReference>
<evidence type="ECO:0000256" key="1">
    <source>
        <dbReference type="ARBA" id="ARBA00009823"/>
    </source>
</evidence>
<feature type="region of interest" description="Disordered" evidence="3">
    <location>
        <begin position="240"/>
        <end position="302"/>
    </location>
</feature>
<feature type="compositionally biased region" description="Polar residues" evidence="3">
    <location>
        <begin position="286"/>
        <end position="295"/>
    </location>
</feature>
<feature type="domain" description="Ribonuclease H2 subunit B wHTH" evidence="4">
    <location>
        <begin position="116"/>
        <end position="200"/>
    </location>
</feature>
<comment type="caution">
    <text evidence="5">The sequence shown here is derived from an EMBL/GenBank/DDBJ whole genome shotgun (WGS) entry which is preliminary data.</text>
</comment>
<gene>
    <name evidence="5" type="ORF">PMAYCL1PPCAC_18945</name>
</gene>
<dbReference type="PANTHER" id="PTHR13383:SF11">
    <property type="entry name" value="RIBONUCLEASE H2 SUBUNIT B"/>
    <property type="match status" value="1"/>
</dbReference>
<name>A0AAN5I259_9BILA</name>
<dbReference type="GO" id="GO:0005654">
    <property type="term" value="C:nucleoplasm"/>
    <property type="evidence" value="ECO:0007669"/>
    <property type="project" value="TreeGrafter"/>
</dbReference>
<dbReference type="InterPro" id="IPR040456">
    <property type="entry name" value="RNase_H2_suB"/>
</dbReference>
<dbReference type="GO" id="GO:0032299">
    <property type="term" value="C:ribonuclease H2 complex"/>
    <property type="evidence" value="ECO:0007669"/>
    <property type="project" value="InterPro"/>
</dbReference>
<comment type="similarity">
    <text evidence="1">Belongs to the RNase H2 subunit B family.</text>
</comment>
<dbReference type="InterPro" id="IPR019024">
    <property type="entry name" value="RNase_H2_suB_wHTH"/>
</dbReference>
<comment type="subunit">
    <text evidence="2">The RNase H2 complex is a heterotrimer composed of the catalytic subunit RNASEH2A and the non-catalytic subunits RNASEH2B and RNASEH2C.</text>
</comment>
<organism evidence="5 6">
    <name type="scientific">Pristionchus mayeri</name>
    <dbReference type="NCBI Taxonomy" id="1317129"/>
    <lineage>
        <taxon>Eukaryota</taxon>
        <taxon>Metazoa</taxon>
        <taxon>Ecdysozoa</taxon>
        <taxon>Nematoda</taxon>
        <taxon>Chromadorea</taxon>
        <taxon>Rhabditida</taxon>
        <taxon>Rhabditina</taxon>
        <taxon>Diplogasteromorpha</taxon>
        <taxon>Diplogasteroidea</taxon>
        <taxon>Neodiplogasteridae</taxon>
        <taxon>Pristionchus</taxon>
    </lineage>
</organism>
<evidence type="ECO:0000256" key="2">
    <source>
        <dbReference type="ARBA" id="ARBA00011277"/>
    </source>
</evidence>
<dbReference type="Gene3D" id="2.20.25.530">
    <property type="match status" value="1"/>
</dbReference>
<dbReference type="GO" id="GO:0006401">
    <property type="term" value="P:RNA catabolic process"/>
    <property type="evidence" value="ECO:0007669"/>
    <property type="project" value="TreeGrafter"/>
</dbReference>
<dbReference type="PANTHER" id="PTHR13383">
    <property type="entry name" value="RIBONUCLEASE H2 SUBUNIT B"/>
    <property type="match status" value="1"/>
</dbReference>
<feature type="region of interest" description="Disordered" evidence="3">
    <location>
        <begin position="1"/>
        <end position="37"/>
    </location>
</feature>
<keyword evidence="6" id="KW-1185">Reference proteome</keyword>
<sequence length="302" mass="34029">RMARTRKAAAENKKEEGSDVDETTLDGVDASSELPPKPVESMKRKMIIAKASSFSSGISLFSLRHPRLDSGVLFQLSKTSCDEVFLLDDEFRCLFSGDTLISDGRARILSPFNPIFLALPYLEKKKARYEQLEEILVDEEFPAIERLRENEQMMEEMEKVADKTDMCDEFLYKFNEKKALEWIKARFDVLKAALVANAKLHDSITRDDEVLPRYTFGVLSDHLSRPLAAAAKEHLQIKDAPVAEAAPEPLGMKRKLDDDENLYGGTMPPTKKTPTQSTTQKKLQQASKGTKSLSSFFGKKTK</sequence>
<evidence type="ECO:0000259" key="4">
    <source>
        <dbReference type="Pfam" id="PF09468"/>
    </source>
</evidence>
<feature type="compositionally biased region" description="Low complexity" evidence="3">
    <location>
        <begin position="266"/>
        <end position="285"/>
    </location>
</feature>
<dbReference type="Proteomes" id="UP001328107">
    <property type="component" value="Unassembled WGS sequence"/>
</dbReference>
<accession>A0AAN5I259</accession>
<evidence type="ECO:0000313" key="6">
    <source>
        <dbReference type="Proteomes" id="UP001328107"/>
    </source>
</evidence>
<proteinExistence type="inferred from homology"/>